<dbReference type="InterPro" id="IPR017871">
    <property type="entry name" value="ABC_transporter-like_CS"/>
</dbReference>
<evidence type="ECO:0000313" key="6">
    <source>
        <dbReference type="Proteomes" id="UP000188993"/>
    </source>
</evidence>
<dbReference type="RefSeq" id="WP_062470975.1">
    <property type="nucleotide sequence ID" value="NZ_BBYN01000024.1"/>
</dbReference>
<keyword evidence="2" id="KW-0547">Nucleotide-binding</keyword>
<dbReference type="SMART" id="SM00382">
    <property type="entry name" value="AAA"/>
    <property type="match status" value="1"/>
</dbReference>
<dbReference type="InterPro" id="IPR051782">
    <property type="entry name" value="ABC_Transporter_VariousFunc"/>
</dbReference>
<evidence type="ECO:0000256" key="2">
    <source>
        <dbReference type="ARBA" id="ARBA00022741"/>
    </source>
</evidence>
<dbReference type="InterPro" id="IPR003439">
    <property type="entry name" value="ABC_transporter-like_ATP-bd"/>
</dbReference>
<dbReference type="OrthoDB" id="9804819at2"/>
<name>A0A1S6IME6_9LACT</name>
<gene>
    <name evidence="5" type="primary">ecsA</name>
    <name evidence="5" type="ORF">BW727_100329</name>
</gene>
<dbReference type="GO" id="GO:0005524">
    <property type="term" value="F:ATP binding"/>
    <property type="evidence" value="ECO:0007669"/>
    <property type="project" value="UniProtKB-KW"/>
</dbReference>
<dbReference type="PANTHER" id="PTHR42939:SF5">
    <property type="entry name" value="ABC-TYPE TRANSPORTER ATP-BINDING PROTEIN ECSA"/>
    <property type="match status" value="1"/>
</dbReference>
<protein>
    <submittedName>
        <fullName evidence="5">ABC-type transporter ATP-binding protein EcsA</fullName>
    </submittedName>
</protein>
<keyword evidence="6" id="KW-1185">Reference proteome</keyword>
<evidence type="ECO:0000256" key="3">
    <source>
        <dbReference type="ARBA" id="ARBA00022840"/>
    </source>
</evidence>
<dbReference type="GO" id="GO:0016887">
    <property type="term" value="F:ATP hydrolysis activity"/>
    <property type="evidence" value="ECO:0007669"/>
    <property type="project" value="InterPro"/>
</dbReference>
<organism evidence="5 6">
    <name type="scientific">Jeotgalibaca dankookensis</name>
    <dbReference type="NCBI Taxonomy" id="708126"/>
    <lineage>
        <taxon>Bacteria</taxon>
        <taxon>Bacillati</taxon>
        <taxon>Bacillota</taxon>
        <taxon>Bacilli</taxon>
        <taxon>Lactobacillales</taxon>
        <taxon>Carnobacteriaceae</taxon>
        <taxon>Jeotgalibaca</taxon>
    </lineage>
</organism>
<evidence type="ECO:0000256" key="1">
    <source>
        <dbReference type="ARBA" id="ARBA00022448"/>
    </source>
</evidence>
<dbReference type="PANTHER" id="PTHR42939">
    <property type="entry name" value="ABC TRANSPORTER ATP-BINDING PROTEIN ALBC-RELATED"/>
    <property type="match status" value="1"/>
</dbReference>
<dbReference type="Pfam" id="PF00005">
    <property type="entry name" value="ABC_tran"/>
    <property type="match status" value="1"/>
</dbReference>
<evidence type="ECO:0000313" key="5">
    <source>
        <dbReference type="EMBL" id="AQS52722.1"/>
    </source>
</evidence>
<dbReference type="InterPro" id="IPR027417">
    <property type="entry name" value="P-loop_NTPase"/>
</dbReference>
<accession>A0A1S6IME6</accession>
<dbReference type="SUPFAM" id="SSF52540">
    <property type="entry name" value="P-loop containing nucleoside triphosphate hydrolases"/>
    <property type="match status" value="1"/>
</dbReference>
<dbReference type="EMBL" id="CP019728">
    <property type="protein sequence ID" value="AQS52722.1"/>
    <property type="molecule type" value="Genomic_DNA"/>
</dbReference>
<evidence type="ECO:0000259" key="4">
    <source>
        <dbReference type="PROSITE" id="PS50893"/>
    </source>
</evidence>
<keyword evidence="3 5" id="KW-0067">ATP-binding</keyword>
<reference evidence="5 6" key="1">
    <citation type="journal article" date="2014" name="Int. J. Syst. Evol. Microbiol.">
        <title>Jeotgalibaca dankookensis gen. nov., sp. nov., a member of the family Carnobacteriaceae, isolated from seujeot (Korean traditional food).</title>
        <authorList>
            <person name="Lee D.G."/>
            <person name="Trujillo M.E."/>
            <person name="Kang H."/>
            <person name="Ahn T.Y."/>
        </authorList>
    </citation>
    <scope>NUCLEOTIDE SEQUENCE [LARGE SCALE GENOMIC DNA]</scope>
    <source>
        <strain evidence="5 6">EX-07</strain>
    </source>
</reference>
<dbReference type="Gene3D" id="3.40.50.300">
    <property type="entry name" value="P-loop containing nucleotide triphosphate hydrolases"/>
    <property type="match status" value="1"/>
</dbReference>
<proteinExistence type="predicted"/>
<dbReference type="Proteomes" id="UP000188993">
    <property type="component" value="Chromosome"/>
</dbReference>
<dbReference type="CDD" id="cd03230">
    <property type="entry name" value="ABC_DR_subfamily_A"/>
    <property type="match status" value="1"/>
</dbReference>
<keyword evidence="1" id="KW-0813">Transport</keyword>
<dbReference type="PROSITE" id="PS00211">
    <property type="entry name" value="ABC_TRANSPORTER_1"/>
    <property type="match status" value="1"/>
</dbReference>
<dbReference type="AlphaFoldDB" id="A0A1S6IME6"/>
<sequence length="245" mass="27204">MTLKITNLTGGYSAIPVLEQVSFTVKPGELTGLIGLNGAGKSTTIKHIIGLMQPFSGEIQIESQTLKENPEAYRRSFAFVPETPVLYEELTLREHIEITAMAYELPKEEAMTAALRFVKAFRLEDKMEWFPAYFSKGMKQKVMLVCAFMIDAPVYIIDEPFLGLDPLAIRTFQEIVKEKKAQGAAILMSTHVLSAAERDCDNFVVLHKGQVNVTGTLRDLQAALEMPGASLDELYLQLTEAGMPL</sequence>
<dbReference type="PROSITE" id="PS50893">
    <property type="entry name" value="ABC_TRANSPORTER_2"/>
    <property type="match status" value="1"/>
</dbReference>
<dbReference type="STRING" id="708126.BW727_100329"/>
<feature type="domain" description="ABC transporter" evidence="4">
    <location>
        <begin position="3"/>
        <end position="233"/>
    </location>
</feature>
<dbReference type="InterPro" id="IPR003593">
    <property type="entry name" value="AAA+_ATPase"/>
</dbReference>
<dbReference type="KEGG" id="jda:BW727_100329"/>